<dbReference type="InterPro" id="IPR001307">
    <property type="entry name" value="Thiosulphate_STrfase_CS"/>
</dbReference>
<dbReference type="PANTHER" id="PTHR11364:SF27">
    <property type="entry name" value="SULFURTRANSFERASE"/>
    <property type="match status" value="1"/>
</dbReference>
<evidence type="ECO:0000256" key="1">
    <source>
        <dbReference type="ARBA" id="ARBA00022679"/>
    </source>
</evidence>
<evidence type="ECO:0000256" key="2">
    <source>
        <dbReference type="ARBA" id="ARBA00022737"/>
    </source>
</evidence>
<dbReference type="OrthoDB" id="9770030at2"/>
<name>A0A5C1YFH2_9MICO</name>
<accession>A0A5C1YFH2</accession>
<dbReference type="InterPro" id="IPR045078">
    <property type="entry name" value="TST/MPST-like"/>
</dbReference>
<feature type="domain" description="Rhodanese" evidence="3">
    <location>
        <begin position="20"/>
        <end position="131"/>
    </location>
</feature>
<dbReference type="InterPro" id="IPR036873">
    <property type="entry name" value="Rhodanese-like_dom_sf"/>
</dbReference>
<dbReference type="Proteomes" id="UP000324678">
    <property type="component" value="Chromosome"/>
</dbReference>
<dbReference type="Gene3D" id="3.40.250.10">
    <property type="entry name" value="Rhodanese-like domain"/>
    <property type="match status" value="2"/>
</dbReference>
<dbReference type="EMBL" id="CP043505">
    <property type="protein sequence ID" value="QEO14834.1"/>
    <property type="molecule type" value="Genomic_DNA"/>
</dbReference>
<dbReference type="InterPro" id="IPR001763">
    <property type="entry name" value="Rhodanese-like_dom"/>
</dbReference>
<evidence type="ECO:0000259" key="3">
    <source>
        <dbReference type="PROSITE" id="PS50206"/>
    </source>
</evidence>
<feature type="domain" description="Rhodanese" evidence="3">
    <location>
        <begin position="159"/>
        <end position="255"/>
    </location>
</feature>
<reference evidence="4 5" key="1">
    <citation type="submission" date="2019-09" db="EMBL/GenBank/DDBJ databases">
        <title>Genome sequencing of strain KACC 19306.</title>
        <authorList>
            <person name="Heo J."/>
            <person name="Kim S.-J."/>
            <person name="Kim J.-S."/>
            <person name="Hong S.-B."/>
            <person name="Kwon S.-W."/>
        </authorList>
    </citation>
    <scope>NUCLEOTIDE SEQUENCE [LARGE SCALE GENOMIC DNA]</scope>
    <source>
        <strain evidence="4 5">KACC 19306</strain>
    </source>
</reference>
<dbReference type="RefSeq" id="WP_149160853.1">
    <property type="nucleotide sequence ID" value="NZ_CP043505.1"/>
</dbReference>
<organism evidence="4 5">
    <name type="scientific">Agromyces intestinalis</name>
    <dbReference type="NCBI Taxonomy" id="2592652"/>
    <lineage>
        <taxon>Bacteria</taxon>
        <taxon>Bacillati</taxon>
        <taxon>Actinomycetota</taxon>
        <taxon>Actinomycetes</taxon>
        <taxon>Micrococcales</taxon>
        <taxon>Microbacteriaceae</taxon>
        <taxon>Agromyces</taxon>
    </lineage>
</organism>
<sequence>MSIDPPVAHSAAEAVRDASADGGRVFLDVHFRHGEHDCEEIYLSGHVPGAHFFPLQHYSTHPDGLPPITEFEDEVRGWGVSSSTAVTVYGGRSWRSVARAWWLLRWAGLRDVSFLSGGLAAWIEEGGSLELGPVHAARGTATLWPGGQPTVRADDLLSLPHDTVLIDARDARSFRGEHGSPALSRAVNAPAGLNLDDGVLLDAEDLAAYYGRLGIDESSRVVVYSETGFSGALTVLALAAIGIRAALYPGRLDEVHARVGV</sequence>
<dbReference type="KEGG" id="ail:FLP10_10760"/>
<keyword evidence="1 4" id="KW-0808">Transferase</keyword>
<keyword evidence="5" id="KW-1185">Reference proteome</keyword>
<dbReference type="CDD" id="cd01448">
    <property type="entry name" value="TST_Repeat_1"/>
    <property type="match status" value="1"/>
</dbReference>
<evidence type="ECO:0000313" key="5">
    <source>
        <dbReference type="Proteomes" id="UP000324678"/>
    </source>
</evidence>
<dbReference type="PROSITE" id="PS50206">
    <property type="entry name" value="RHODANESE_3"/>
    <property type="match status" value="2"/>
</dbReference>
<dbReference type="GO" id="GO:0004792">
    <property type="term" value="F:thiosulfate-cyanide sulfurtransferase activity"/>
    <property type="evidence" value="ECO:0007669"/>
    <property type="project" value="InterPro"/>
</dbReference>
<protein>
    <submittedName>
        <fullName evidence="4">Sulfurtransferase</fullName>
    </submittedName>
</protein>
<dbReference type="PROSITE" id="PS00380">
    <property type="entry name" value="RHODANESE_1"/>
    <property type="match status" value="1"/>
</dbReference>
<dbReference type="AlphaFoldDB" id="A0A5C1YFH2"/>
<gene>
    <name evidence="4" type="ORF">FLP10_10760</name>
</gene>
<dbReference type="SMART" id="SM00450">
    <property type="entry name" value="RHOD"/>
    <property type="match status" value="2"/>
</dbReference>
<dbReference type="SUPFAM" id="SSF52821">
    <property type="entry name" value="Rhodanese/Cell cycle control phosphatase"/>
    <property type="match status" value="2"/>
</dbReference>
<proteinExistence type="predicted"/>
<dbReference type="PANTHER" id="PTHR11364">
    <property type="entry name" value="THIOSULFATE SULFERTANSFERASE"/>
    <property type="match status" value="1"/>
</dbReference>
<keyword evidence="2" id="KW-0677">Repeat</keyword>
<evidence type="ECO:0000313" key="4">
    <source>
        <dbReference type="EMBL" id="QEO14834.1"/>
    </source>
</evidence>
<dbReference type="Pfam" id="PF00581">
    <property type="entry name" value="Rhodanese"/>
    <property type="match status" value="1"/>
</dbReference>